<keyword evidence="7" id="KW-0966">Cell projection</keyword>
<evidence type="ECO:0000256" key="3">
    <source>
        <dbReference type="ARBA" id="ARBA00023143"/>
    </source>
</evidence>
<dbReference type="InterPro" id="IPR001029">
    <property type="entry name" value="Flagellin_N"/>
</dbReference>
<protein>
    <submittedName>
        <fullName evidence="7">Flagellar hook-associated protein 3 FlgL</fullName>
    </submittedName>
</protein>
<evidence type="ECO:0000313" key="7">
    <source>
        <dbReference type="EMBL" id="MBP2256792.1"/>
    </source>
</evidence>
<dbReference type="RefSeq" id="WP_226370746.1">
    <property type="nucleotide sequence ID" value="NZ_JAGIKX010000003.1"/>
</dbReference>
<dbReference type="InterPro" id="IPR046358">
    <property type="entry name" value="Flagellin_C"/>
</dbReference>
<evidence type="ECO:0000259" key="6">
    <source>
        <dbReference type="Pfam" id="PF00700"/>
    </source>
</evidence>
<accession>A0ABS4S8R4</accession>
<proteinExistence type="inferred from homology"/>
<reference evidence="7 8" key="1">
    <citation type="submission" date="2021-03" db="EMBL/GenBank/DDBJ databases">
        <title>Genomic Encyclopedia of Type Strains, Phase IV (KMG-IV): sequencing the most valuable type-strain genomes for metagenomic binning, comparative biology and taxonomic classification.</title>
        <authorList>
            <person name="Goeker M."/>
        </authorList>
    </citation>
    <scope>NUCLEOTIDE SEQUENCE [LARGE SCALE GENOMIC DNA]</scope>
    <source>
        <strain evidence="7 8">DSM 25790</strain>
    </source>
</reference>
<dbReference type="Pfam" id="PF00669">
    <property type="entry name" value="Flagellin_N"/>
    <property type="match status" value="1"/>
</dbReference>
<feature type="domain" description="Flagellin C-terminal" evidence="6">
    <location>
        <begin position="215"/>
        <end position="292"/>
    </location>
</feature>
<evidence type="ECO:0000256" key="2">
    <source>
        <dbReference type="ARBA" id="ARBA00005709"/>
    </source>
</evidence>
<keyword evidence="4" id="KW-0175">Coiled coil</keyword>
<comment type="subcellular location">
    <subcellularLocation>
        <location evidence="1">Bacterial flagellum</location>
    </subcellularLocation>
</comment>
<keyword evidence="8" id="KW-1185">Reference proteome</keyword>
<dbReference type="EMBL" id="JAGIKX010000003">
    <property type="protein sequence ID" value="MBP2256792.1"/>
    <property type="molecule type" value="Genomic_DNA"/>
</dbReference>
<dbReference type="SUPFAM" id="SSF64518">
    <property type="entry name" value="Phase 1 flagellin"/>
    <property type="match status" value="1"/>
</dbReference>
<keyword evidence="7" id="KW-0282">Flagellum</keyword>
<feature type="domain" description="Flagellin N-terminal" evidence="5">
    <location>
        <begin position="6"/>
        <end position="138"/>
    </location>
</feature>
<name>A0ABS4S8R4_9BACI</name>
<comment type="caution">
    <text evidence="7">The sequence shown here is derived from an EMBL/GenBank/DDBJ whole genome shotgun (WGS) entry which is preliminary data.</text>
</comment>
<evidence type="ECO:0000313" key="8">
    <source>
        <dbReference type="Proteomes" id="UP001519294"/>
    </source>
</evidence>
<evidence type="ECO:0000259" key="5">
    <source>
        <dbReference type="Pfam" id="PF00669"/>
    </source>
</evidence>
<dbReference type="InterPro" id="IPR001492">
    <property type="entry name" value="Flagellin"/>
</dbReference>
<feature type="coiled-coil region" evidence="4">
    <location>
        <begin position="80"/>
        <end position="127"/>
    </location>
</feature>
<dbReference type="Pfam" id="PF00700">
    <property type="entry name" value="Flagellin_C"/>
    <property type="match status" value="1"/>
</dbReference>
<dbReference type="Proteomes" id="UP001519294">
    <property type="component" value="Unassembled WGS sequence"/>
</dbReference>
<organism evidence="7 8">
    <name type="scientific">Virgibacillus alimentarius</name>
    <dbReference type="NCBI Taxonomy" id="698769"/>
    <lineage>
        <taxon>Bacteria</taxon>
        <taxon>Bacillati</taxon>
        <taxon>Bacillota</taxon>
        <taxon>Bacilli</taxon>
        <taxon>Bacillales</taxon>
        <taxon>Bacillaceae</taxon>
        <taxon>Virgibacillus</taxon>
    </lineage>
</organism>
<keyword evidence="3" id="KW-0975">Bacterial flagellum</keyword>
<keyword evidence="7" id="KW-0969">Cilium</keyword>
<dbReference type="InterPro" id="IPR013384">
    <property type="entry name" value="Flagell_FlgL"/>
</dbReference>
<comment type="similarity">
    <text evidence="2">Belongs to the bacterial flagellin family.</text>
</comment>
<sequence length="293" mass="33047">MRITQGMLTNNMLRNLTNSYKKFNTYFEQLNTGKKISLPSQDPVVAMQGVNFRSQVAEIDQYKRNINEVYSWMDSSDTALDKATQTMQKLSELAVQASNDTYDELGRQSMKEEVKQLKEHLMEIANTNVNGKHIFNGTDIENAPIQTDGTGNVQLKNNSNPVEIEVSKGTKLKVNVDGSALFTETLFEDINSFIGALEENNRDEIEKSIATLNNHADNVVNMRADLGARINRLELIENRLNDQEIITKKAMSDNENIDYEEAITNLLTQESLHRAALSAGSRIIQPSLIDFLR</sequence>
<dbReference type="Gene3D" id="1.20.1330.10">
    <property type="entry name" value="f41 fragment of flagellin, N-terminal domain"/>
    <property type="match status" value="1"/>
</dbReference>
<dbReference type="NCBIfam" id="TIGR02550">
    <property type="entry name" value="flagell_flgL"/>
    <property type="match status" value="1"/>
</dbReference>
<dbReference type="PANTHER" id="PTHR42792:SF1">
    <property type="entry name" value="FLAGELLAR HOOK-ASSOCIATED PROTEIN 3"/>
    <property type="match status" value="1"/>
</dbReference>
<evidence type="ECO:0000256" key="1">
    <source>
        <dbReference type="ARBA" id="ARBA00004365"/>
    </source>
</evidence>
<gene>
    <name evidence="7" type="ORF">J2Z81_000734</name>
</gene>
<dbReference type="PANTHER" id="PTHR42792">
    <property type="entry name" value="FLAGELLIN"/>
    <property type="match status" value="1"/>
</dbReference>
<evidence type="ECO:0000256" key="4">
    <source>
        <dbReference type="SAM" id="Coils"/>
    </source>
</evidence>